<sequence>MSAVWTPEQQIRVKVLGLARRGAHILVAEVTGADGRVTGVRPLGGSIDFGETREEALHREFREELGCAIAIRGPWHALENLFVHEGAAGHEMVFVAEIDLLDDALYAAGPVSFTESNGETCRAGWYSPADLAARGWNLYPVGLAEIL</sequence>
<dbReference type="InterPro" id="IPR000086">
    <property type="entry name" value="NUDIX_hydrolase_dom"/>
</dbReference>
<dbReference type="CDD" id="cd04688">
    <property type="entry name" value="NUDIX_Hydrolase"/>
    <property type="match status" value="1"/>
</dbReference>
<evidence type="ECO:0000256" key="1">
    <source>
        <dbReference type="ARBA" id="ARBA00001946"/>
    </source>
</evidence>
<dbReference type="PROSITE" id="PS00893">
    <property type="entry name" value="NUDIX_BOX"/>
    <property type="match status" value="1"/>
</dbReference>
<protein>
    <submittedName>
        <fullName evidence="4">DNA mismatch repair protein MutT</fullName>
    </submittedName>
</protein>
<dbReference type="Pfam" id="PF00293">
    <property type="entry name" value="NUDIX"/>
    <property type="match status" value="1"/>
</dbReference>
<keyword evidence="2" id="KW-0378">Hydrolase</keyword>
<dbReference type="InterPro" id="IPR020084">
    <property type="entry name" value="NUDIX_hydrolase_CS"/>
</dbReference>
<feature type="domain" description="Nudix hydrolase" evidence="3">
    <location>
        <begin position="10"/>
        <end position="147"/>
    </location>
</feature>
<dbReference type="KEGG" id="phr:C6569_14790"/>
<evidence type="ECO:0000256" key="2">
    <source>
        <dbReference type="ARBA" id="ARBA00022801"/>
    </source>
</evidence>
<dbReference type="Gene3D" id="3.90.79.10">
    <property type="entry name" value="Nucleoside Triphosphate Pyrophosphohydrolase"/>
    <property type="match status" value="1"/>
</dbReference>
<dbReference type="PROSITE" id="PS51462">
    <property type="entry name" value="NUDIX"/>
    <property type="match status" value="1"/>
</dbReference>
<evidence type="ECO:0000313" key="5">
    <source>
        <dbReference type="Proteomes" id="UP000237889"/>
    </source>
</evidence>
<keyword evidence="5" id="KW-1185">Reference proteome</keyword>
<organism evidence="4 5">
    <name type="scientific">Phreatobacter cathodiphilus</name>
    <dbReference type="NCBI Taxonomy" id="1868589"/>
    <lineage>
        <taxon>Bacteria</taxon>
        <taxon>Pseudomonadati</taxon>
        <taxon>Pseudomonadota</taxon>
        <taxon>Alphaproteobacteria</taxon>
        <taxon>Hyphomicrobiales</taxon>
        <taxon>Phreatobacteraceae</taxon>
        <taxon>Phreatobacter</taxon>
    </lineage>
</organism>
<dbReference type="EMBL" id="CP027668">
    <property type="protein sequence ID" value="AVO46224.1"/>
    <property type="molecule type" value="Genomic_DNA"/>
</dbReference>
<evidence type="ECO:0000313" key="4">
    <source>
        <dbReference type="EMBL" id="AVO46224.1"/>
    </source>
</evidence>
<comment type="cofactor">
    <cofactor evidence="1">
        <name>Mg(2+)</name>
        <dbReference type="ChEBI" id="CHEBI:18420"/>
    </cofactor>
</comment>
<dbReference type="OrthoDB" id="7376250at2"/>
<gene>
    <name evidence="4" type="ORF">C6569_14790</name>
</gene>
<dbReference type="RefSeq" id="WP_106749565.1">
    <property type="nucleotide sequence ID" value="NZ_CP027668.1"/>
</dbReference>
<accession>A0A2S0NDG8</accession>
<dbReference type="Proteomes" id="UP000237889">
    <property type="component" value="Chromosome"/>
</dbReference>
<dbReference type="GO" id="GO:0016787">
    <property type="term" value="F:hydrolase activity"/>
    <property type="evidence" value="ECO:0007669"/>
    <property type="project" value="UniProtKB-KW"/>
</dbReference>
<reference evidence="4 5" key="1">
    <citation type="submission" date="2018-03" db="EMBL/GenBank/DDBJ databases">
        <title>Genome sequencing of Phreatobacter sp.</title>
        <authorList>
            <person name="Kim S.-J."/>
            <person name="Heo J."/>
            <person name="Kwon S.-W."/>
        </authorList>
    </citation>
    <scope>NUCLEOTIDE SEQUENCE [LARGE SCALE GENOMIC DNA]</scope>
    <source>
        <strain evidence="4 5">S-12</strain>
    </source>
</reference>
<dbReference type="SUPFAM" id="SSF55811">
    <property type="entry name" value="Nudix"/>
    <property type="match status" value="1"/>
</dbReference>
<name>A0A2S0NDG8_9HYPH</name>
<proteinExistence type="predicted"/>
<dbReference type="InterPro" id="IPR015797">
    <property type="entry name" value="NUDIX_hydrolase-like_dom_sf"/>
</dbReference>
<evidence type="ECO:0000259" key="3">
    <source>
        <dbReference type="PROSITE" id="PS51462"/>
    </source>
</evidence>
<dbReference type="AlphaFoldDB" id="A0A2S0NDG8"/>